<accession>A0A5N4B1G6</accession>
<evidence type="ECO:0000256" key="2">
    <source>
        <dbReference type="ARBA" id="ARBA00006432"/>
    </source>
</evidence>
<evidence type="ECO:0000313" key="6">
    <source>
        <dbReference type="EMBL" id="KAB0803435.1"/>
    </source>
</evidence>
<evidence type="ECO:0000256" key="3">
    <source>
        <dbReference type="ARBA" id="ARBA00023140"/>
    </source>
</evidence>
<keyword evidence="7" id="KW-1185">Reference proteome</keyword>
<dbReference type="CDD" id="cd05911">
    <property type="entry name" value="Firefly_Luc_like"/>
    <property type="match status" value="1"/>
</dbReference>
<dbReference type="FunCoup" id="A0A5N4B1G6">
    <property type="interactions" value="282"/>
</dbReference>
<dbReference type="InterPro" id="IPR000873">
    <property type="entry name" value="AMP-dep_synth/lig_dom"/>
</dbReference>
<evidence type="ECO:0000259" key="4">
    <source>
        <dbReference type="Pfam" id="PF00501"/>
    </source>
</evidence>
<keyword evidence="3" id="KW-0576">Peroxisome</keyword>
<organism evidence="6 7">
    <name type="scientific">Photinus pyralis</name>
    <name type="common">Common eastern firefly</name>
    <name type="synonym">Lampyris pyralis</name>
    <dbReference type="NCBI Taxonomy" id="7054"/>
    <lineage>
        <taxon>Eukaryota</taxon>
        <taxon>Metazoa</taxon>
        <taxon>Ecdysozoa</taxon>
        <taxon>Arthropoda</taxon>
        <taxon>Hexapoda</taxon>
        <taxon>Insecta</taxon>
        <taxon>Pterygota</taxon>
        <taxon>Neoptera</taxon>
        <taxon>Endopterygota</taxon>
        <taxon>Coleoptera</taxon>
        <taxon>Polyphaga</taxon>
        <taxon>Elateriformia</taxon>
        <taxon>Elateroidea</taxon>
        <taxon>Lampyridae</taxon>
        <taxon>Lampyrinae</taxon>
        <taxon>Photinus</taxon>
    </lineage>
</organism>
<evidence type="ECO:0000256" key="1">
    <source>
        <dbReference type="ARBA" id="ARBA00004275"/>
    </source>
</evidence>
<comment type="caution">
    <text evidence="6">The sequence shown here is derived from an EMBL/GenBank/DDBJ whole genome shotgun (WGS) entry which is preliminary data.</text>
</comment>
<dbReference type="SUPFAM" id="SSF56801">
    <property type="entry name" value="Acetyl-CoA synthetase-like"/>
    <property type="match status" value="1"/>
</dbReference>
<evidence type="ECO:0000259" key="5">
    <source>
        <dbReference type="Pfam" id="PF13193"/>
    </source>
</evidence>
<gene>
    <name evidence="6" type="ORF">PPYR_00405</name>
</gene>
<dbReference type="GO" id="GO:0004467">
    <property type="term" value="F:long-chain fatty acid-CoA ligase activity"/>
    <property type="evidence" value="ECO:0007669"/>
    <property type="project" value="TreeGrafter"/>
</dbReference>
<dbReference type="PROSITE" id="PS00455">
    <property type="entry name" value="AMP_BINDING"/>
    <property type="match status" value="1"/>
</dbReference>
<dbReference type="Pfam" id="PF00501">
    <property type="entry name" value="AMP-binding"/>
    <property type="match status" value="1"/>
</dbReference>
<feature type="domain" description="AMP-dependent synthetase/ligase" evidence="4">
    <location>
        <begin position="59"/>
        <end position="435"/>
    </location>
</feature>
<comment type="similarity">
    <text evidence="2">Belongs to the ATP-dependent AMP-binding enzyme family.</text>
</comment>
<dbReference type="AlphaFoldDB" id="A0A5N4B1G6"/>
<dbReference type="Gene3D" id="3.40.50.12780">
    <property type="entry name" value="N-terminal domain of ligase-like"/>
    <property type="match status" value="1"/>
</dbReference>
<dbReference type="Pfam" id="PF13193">
    <property type="entry name" value="AMP-binding_C"/>
    <property type="match status" value="1"/>
</dbReference>
<dbReference type="InParanoid" id="A0A5N4B1G6"/>
<dbReference type="FunFam" id="3.30.300.30:FF:000007">
    <property type="entry name" value="4-coumarate--CoA ligase 2"/>
    <property type="match status" value="1"/>
</dbReference>
<dbReference type="GO" id="GO:0005777">
    <property type="term" value="C:peroxisome"/>
    <property type="evidence" value="ECO:0007669"/>
    <property type="project" value="UniProtKB-SubCell"/>
</dbReference>
<dbReference type="PANTHER" id="PTHR24096">
    <property type="entry name" value="LONG-CHAIN-FATTY-ACID--COA LIGASE"/>
    <property type="match status" value="1"/>
</dbReference>
<dbReference type="OrthoDB" id="10253869at2759"/>
<dbReference type="InterPro" id="IPR025110">
    <property type="entry name" value="AMP-bd_C"/>
</dbReference>
<feature type="domain" description="AMP-binding enzyme C-terminal" evidence="5">
    <location>
        <begin position="485"/>
        <end position="561"/>
    </location>
</feature>
<dbReference type="InterPro" id="IPR020845">
    <property type="entry name" value="AMP-binding_CS"/>
</dbReference>
<dbReference type="InterPro" id="IPR042099">
    <property type="entry name" value="ANL_N_sf"/>
</dbReference>
<dbReference type="EMBL" id="VVIM01000001">
    <property type="protein sequence ID" value="KAB0803435.1"/>
    <property type="molecule type" value="Genomic_DNA"/>
</dbReference>
<dbReference type="Gene3D" id="3.30.300.30">
    <property type="match status" value="1"/>
</dbReference>
<dbReference type="InterPro" id="IPR045851">
    <property type="entry name" value="AMP-bd_C_sf"/>
</dbReference>
<protein>
    <recommendedName>
        <fullName evidence="8">AMP-dependent synthetase/ligase domain-containing protein</fullName>
    </recommendedName>
</protein>
<reference evidence="6 7" key="1">
    <citation type="journal article" date="2018" name="Elife">
        <title>Firefly genomes illuminate parallel origins of bioluminescence in beetles.</title>
        <authorList>
            <person name="Fallon T.R."/>
            <person name="Lower S.E."/>
            <person name="Chang C.H."/>
            <person name="Bessho-Uehara M."/>
            <person name="Martin G.J."/>
            <person name="Bewick A.J."/>
            <person name="Behringer M."/>
            <person name="Debat H.J."/>
            <person name="Wong I."/>
            <person name="Day J.C."/>
            <person name="Suvorov A."/>
            <person name="Silva C.J."/>
            <person name="Stanger-Hall K.F."/>
            <person name="Hall D.W."/>
            <person name="Schmitz R.J."/>
            <person name="Nelson D.R."/>
            <person name="Lewis S.M."/>
            <person name="Shigenobu S."/>
            <person name="Bybee S.M."/>
            <person name="Larracuente A.M."/>
            <person name="Oba Y."/>
            <person name="Weng J.K."/>
        </authorList>
    </citation>
    <scope>NUCLEOTIDE SEQUENCE [LARGE SCALE GENOMIC DNA]</scope>
    <source>
        <strain evidence="6">1611_PpyrPB1</strain>
        <tissue evidence="6">Whole body</tissue>
    </source>
</reference>
<dbReference type="GO" id="GO:0046949">
    <property type="term" value="P:fatty-acyl-CoA biosynthetic process"/>
    <property type="evidence" value="ECO:0007669"/>
    <property type="project" value="TreeGrafter"/>
</dbReference>
<name>A0A5N4B1G6_PHOPY</name>
<evidence type="ECO:0000313" key="7">
    <source>
        <dbReference type="Proteomes" id="UP000327044"/>
    </source>
</evidence>
<dbReference type="Proteomes" id="UP000327044">
    <property type="component" value="Unassembled WGS sequence"/>
</dbReference>
<evidence type="ECO:0008006" key="8">
    <source>
        <dbReference type="Google" id="ProtNLM"/>
    </source>
</evidence>
<comment type="subcellular location">
    <subcellularLocation>
        <location evidence="1">Peroxisome</location>
    </subcellularLocation>
</comment>
<proteinExistence type="inferred from homology"/>
<dbReference type="PANTHER" id="PTHR24096:SF422">
    <property type="entry name" value="BCDNA.GH02901"/>
    <property type="match status" value="1"/>
</dbReference>
<sequence>MFLARKAIRSQTSKKNSLIKQQFTYLSSKRDIAGVIRSDFPDIDIPNTTIPEYIFENFLTYPNKIAVECSLTEKKFTFDEVLCKSRNLSGALRQKLKLNPGDVVAVLLPNMPDYPICVFGSLMASLKVTTINPIYTPTEISVQLEDTNVKALFTLMEHVPKAQASMKLTHRRVPIIGIKMREADTVAEGAIDMREFVNTKTDIQDFPSADSNDTALLFYSSGTTGLPKGVELTHRNIISNVMQSSDLRVRMFQEATAERQDVVPVIVPIFHIFGFSSVLLVHLHKMCKMVTMPKFDAHPFVELLARHQPHILMLVPTIVNFMAKEPLVKKEYLESVRFVLAGGGPLTASDLENLSHKVANNVAVNQGYGLTETSPAVFMPSIRTRKLGTRGSVGELLSNTSVMLRKADNSDIIITSPNEPGELFVKGPQVMKGYYNRPEENKGAFLNGWFKTGDLAYYDENKLFFVTERLKELIKVKGYQVSPAELEGLLREHPDVLEAAVLGVPHERYGEAPTAYVIPRPNRNINIDNIHMYIAERAANYKHLVGGIQITDNIPKTASGKILRKELRKKYMEEIS</sequence>